<dbReference type="Proteomes" id="UP001558613">
    <property type="component" value="Unassembled WGS sequence"/>
</dbReference>
<dbReference type="Pfam" id="PF16492">
    <property type="entry name" value="Cadherin_C_2"/>
    <property type="match status" value="1"/>
</dbReference>
<dbReference type="Pfam" id="PF08266">
    <property type="entry name" value="Cadherin_2"/>
    <property type="match status" value="1"/>
</dbReference>
<evidence type="ECO:0000259" key="5">
    <source>
        <dbReference type="Pfam" id="PF16492"/>
    </source>
</evidence>
<reference evidence="6 7" key="1">
    <citation type="submission" date="2023-09" db="EMBL/GenBank/DDBJ databases">
        <authorList>
            <person name="Wang M."/>
        </authorList>
    </citation>
    <scope>NUCLEOTIDE SEQUENCE [LARGE SCALE GENOMIC DNA]</scope>
    <source>
        <strain evidence="6">GT-2023</strain>
        <tissue evidence="6">Liver</tissue>
    </source>
</reference>
<feature type="chain" id="PRO_5047325672" evidence="3">
    <location>
        <begin position="32"/>
        <end position="342"/>
    </location>
</feature>
<keyword evidence="7" id="KW-1185">Reference proteome</keyword>
<feature type="domain" description="Cadherin N-terminal" evidence="4">
    <location>
        <begin position="32"/>
        <end position="69"/>
    </location>
</feature>
<keyword evidence="3" id="KW-0732">Signal</keyword>
<evidence type="ECO:0000313" key="6">
    <source>
        <dbReference type="EMBL" id="KAL1261545.1"/>
    </source>
</evidence>
<gene>
    <name evidence="6" type="ORF">QQF64_006810</name>
</gene>
<protein>
    <submittedName>
        <fullName evidence="6">Uncharacterized protein</fullName>
    </submittedName>
</protein>
<dbReference type="PANTHER" id="PTHR24028:SF307">
    <property type="entry name" value="PROTOCADHERIN BETA-15-LIKE ISOFORM X1"/>
    <property type="match status" value="1"/>
</dbReference>
<evidence type="ECO:0000259" key="4">
    <source>
        <dbReference type="Pfam" id="PF08266"/>
    </source>
</evidence>
<dbReference type="Gene3D" id="2.60.40.60">
    <property type="entry name" value="Cadherins"/>
    <property type="match status" value="1"/>
</dbReference>
<dbReference type="InterPro" id="IPR013164">
    <property type="entry name" value="Cadherin_N"/>
</dbReference>
<dbReference type="PANTHER" id="PTHR24028">
    <property type="entry name" value="CADHERIN-87A"/>
    <property type="match status" value="1"/>
</dbReference>
<comment type="caution">
    <text evidence="6">The sequence shown here is derived from an EMBL/GenBank/DDBJ whole genome shotgun (WGS) entry which is preliminary data.</text>
</comment>
<evidence type="ECO:0000256" key="2">
    <source>
        <dbReference type="SAM" id="MobiDB-lite"/>
    </source>
</evidence>
<keyword evidence="1" id="KW-0325">Glycoprotein</keyword>
<evidence type="ECO:0000313" key="7">
    <source>
        <dbReference type="Proteomes" id="UP001558613"/>
    </source>
</evidence>
<organism evidence="6 7">
    <name type="scientific">Cirrhinus molitorella</name>
    <name type="common">mud carp</name>
    <dbReference type="NCBI Taxonomy" id="172907"/>
    <lineage>
        <taxon>Eukaryota</taxon>
        <taxon>Metazoa</taxon>
        <taxon>Chordata</taxon>
        <taxon>Craniata</taxon>
        <taxon>Vertebrata</taxon>
        <taxon>Euteleostomi</taxon>
        <taxon>Actinopterygii</taxon>
        <taxon>Neopterygii</taxon>
        <taxon>Teleostei</taxon>
        <taxon>Ostariophysi</taxon>
        <taxon>Cypriniformes</taxon>
        <taxon>Cyprinidae</taxon>
        <taxon>Labeoninae</taxon>
        <taxon>Labeonini</taxon>
        <taxon>Cirrhinus</taxon>
    </lineage>
</organism>
<proteinExistence type="predicted"/>
<sequence length="342" mass="37265">MDRRLPRRRWTLADQVVCLLLCACALDRVLAQIRYSVPEELEHGAFVGNIAEDLGLDVAKLSSRRFRIHRLAHLLVAIIVLAAVKCYKDRDSLGGYALSSLGAACCSFEPEPPAEVFKKSNLNLQISTGAKVPTNCVEVNSNPGNLSQAYCYKVCLTPESAKSDFMFLKPCSPGTPRNNAARGADNLALSSQSRCSSVNNGATTPNELKQANTDWALTKNQTSSLKSCNSINMDGTLMRKAMQAEPENYMGQMAAGQYWTWGTRSREYRMHSPAGSVSQRAWTPHYTPQHNPTHHLQQTAAAAAAAAAHSTGPSTPSAGLPAQRLHPWDAIWLLHPAAQLPQ</sequence>
<dbReference type="EMBL" id="JAYMGO010000014">
    <property type="protein sequence ID" value="KAL1261545.1"/>
    <property type="molecule type" value="Genomic_DNA"/>
</dbReference>
<feature type="region of interest" description="Disordered" evidence="2">
    <location>
        <begin position="291"/>
        <end position="319"/>
    </location>
</feature>
<evidence type="ECO:0000256" key="3">
    <source>
        <dbReference type="SAM" id="SignalP"/>
    </source>
</evidence>
<feature type="signal peptide" evidence="3">
    <location>
        <begin position="1"/>
        <end position="31"/>
    </location>
</feature>
<accession>A0ABR3M8W7</accession>
<name>A0ABR3M8W7_9TELE</name>
<dbReference type="InterPro" id="IPR032455">
    <property type="entry name" value="Cadherin_C"/>
</dbReference>
<dbReference type="InterPro" id="IPR050174">
    <property type="entry name" value="Protocadherin/Cadherin-CA"/>
</dbReference>
<evidence type="ECO:0000256" key="1">
    <source>
        <dbReference type="ARBA" id="ARBA00023180"/>
    </source>
</evidence>
<feature type="domain" description="Cadherin cytoplasmic C-terminal" evidence="5">
    <location>
        <begin position="75"/>
        <end position="169"/>
    </location>
</feature>